<keyword evidence="2" id="KW-0732">Signal</keyword>
<feature type="chain" id="PRO_5034025016" evidence="2">
    <location>
        <begin position="20"/>
        <end position="114"/>
    </location>
</feature>
<evidence type="ECO:0000256" key="2">
    <source>
        <dbReference type="SAM" id="SignalP"/>
    </source>
</evidence>
<evidence type="ECO:0000256" key="1">
    <source>
        <dbReference type="SAM" id="MobiDB-lite"/>
    </source>
</evidence>
<dbReference type="GeneID" id="62197947"/>
<dbReference type="AlphaFoldDB" id="A0A875S8C7"/>
<dbReference type="RefSeq" id="XP_038780708.1">
    <property type="nucleotide sequence ID" value="XM_038924780.1"/>
</dbReference>
<reference evidence="3" key="1">
    <citation type="submission" date="2020-10" db="EMBL/GenBank/DDBJ databases">
        <authorList>
            <person name="Roach M.J.R."/>
        </authorList>
    </citation>
    <scope>NUCLEOTIDE SEQUENCE</scope>
    <source>
        <strain evidence="3">CBS 1945</strain>
    </source>
</reference>
<evidence type="ECO:0000313" key="3">
    <source>
        <dbReference type="EMBL" id="QPG77143.1"/>
    </source>
</evidence>
<dbReference type="OrthoDB" id="3996599at2759"/>
<evidence type="ECO:0000313" key="4">
    <source>
        <dbReference type="Proteomes" id="UP000662931"/>
    </source>
</evidence>
<protein>
    <submittedName>
        <fullName evidence="3">Uncharacterized protein</fullName>
    </submittedName>
</protein>
<name>A0A875S8C7_EENNA</name>
<accession>A0A875S8C7</accession>
<sequence length="114" mass="12502">MTALIIFSAINAALPKSAALFGLASKRLFSTTVRLAQATRADTKSTSAGTASQNANHGTFATFAEYREAIIKRDPVTMETRNNIMAPHERRVAEPEGERVEDQTFRDLAKKVAY</sequence>
<proteinExistence type="predicted"/>
<dbReference type="KEGG" id="bnn:FOA43_004547"/>
<dbReference type="EMBL" id="CP064815">
    <property type="protein sequence ID" value="QPG77143.1"/>
    <property type="molecule type" value="Genomic_DNA"/>
</dbReference>
<feature type="compositionally biased region" description="Basic and acidic residues" evidence="1">
    <location>
        <begin position="87"/>
        <end position="114"/>
    </location>
</feature>
<feature type="region of interest" description="Disordered" evidence="1">
    <location>
        <begin position="80"/>
        <end position="114"/>
    </location>
</feature>
<feature type="signal peptide" evidence="2">
    <location>
        <begin position="1"/>
        <end position="19"/>
    </location>
</feature>
<gene>
    <name evidence="3" type="ORF">FOA43_004547</name>
</gene>
<dbReference type="Proteomes" id="UP000662931">
    <property type="component" value="Chromosome 4"/>
</dbReference>
<keyword evidence="4" id="KW-1185">Reference proteome</keyword>
<organism evidence="3 4">
    <name type="scientific">Eeniella nana</name>
    <name type="common">Yeast</name>
    <name type="synonym">Brettanomyces nanus</name>
    <dbReference type="NCBI Taxonomy" id="13502"/>
    <lineage>
        <taxon>Eukaryota</taxon>
        <taxon>Fungi</taxon>
        <taxon>Dikarya</taxon>
        <taxon>Ascomycota</taxon>
        <taxon>Saccharomycotina</taxon>
        <taxon>Pichiomycetes</taxon>
        <taxon>Pichiales</taxon>
        <taxon>Pichiaceae</taxon>
        <taxon>Brettanomyces</taxon>
    </lineage>
</organism>